<dbReference type="AlphaFoldDB" id="A0A0S4TG44"/>
<reference evidence="1" key="2">
    <citation type="submission" date="2015-08" db="EMBL/GenBank/DDBJ databases">
        <authorList>
            <person name="Babu N.S."/>
            <person name="Beckwith C.J."/>
            <person name="Beseler K.G."/>
            <person name="Brison A."/>
            <person name="Carone J.V."/>
            <person name="Caskin T.P."/>
            <person name="Diamond M."/>
            <person name="Durham M.E."/>
            <person name="Foxe J.M."/>
            <person name="Go M."/>
            <person name="Henderson B.A."/>
            <person name="Jones I.B."/>
            <person name="McGettigan J.A."/>
            <person name="Micheletti S.J."/>
            <person name="Nasrallah M.E."/>
            <person name="Ortiz D."/>
            <person name="Piller C.R."/>
            <person name="Privatt S.R."/>
            <person name="Schneider S.L."/>
            <person name="Sharp S."/>
            <person name="Smith T.C."/>
            <person name="Stanton J.D."/>
            <person name="Ullery H.E."/>
            <person name="Wilson R.J."/>
            <person name="Serrano M.G."/>
            <person name="Buck G."/>
            <person name="Lee V."/>
            <person name="Wang Y."/>
            <person name="Carvalho R."/>
            <person name="Voegtly L."/>
            <person name="Shi R."/>
            <person name="Duckworth R."/>
            <person name="Johnson A."/>
            <person name="Loviza R."/>
            <person name="Walstead R."/>
            <person name="Shah Z."/>
            <person name="Kiflezghi M."/>
            <person name="Wade K."/>
            <person name="Ball S.L."/>
            <person name="Bradley K.W."/>
            <person name="Asai D.J."/>
            <person name="Bowman C.A."/>
            <person name="Russell D.A."/>
            <person name="Pope W.H."/>
            <person name="Jacobs-Sera D."/>
            <person name="Hendrix R.W."/>
            <person name="Hatfull G.F."/>
        </authorList>
    </citation>
    <scope>NUCLEOTIDE SEQUENCE [LARGE SCALE GENOMIC DNA]</scope>
</reference>
<accession>A0A0S4TG44</accession>
<dbReference type="Proteomes" id="UP001429100">
    <property type="component" value="Unassembled WGS sequence"/>
</dbReference>
<sequence>MDSGISENNLFLPELINMMGPLLSGTLFPYNNNTEKANANLLFNSIKEKSKTMINCFSSVPSHQVKNFLMNFEDDKPKIYLDNKQFVLSFNRRDDPNSWIFSDNNSNGNSKKHILISDLIKDIQDDNHWLGEILHSESKRIQNRVNKCKTRYGAILNFLIANSSAIPILVQNKNRKENTLNVCKRVYQGNYCYNTENN</sequence>
<protein>
    <submittedName>
        <fullName evidence="1">Uncharacterized protein</fullName>
    </submittedName>
</protein>
<dbReference type="Proteomes" id="UP000199752">
    <property type="component" value="Chromosome 5"/>
</dbReference>
<dbReference type="VEuPathDB" id="CryptoDB:CHUDEA5_860"/>
<evidence type="ECO:0000313" key="1">
    <source>
        <dbReference type="EMBL" id="CUV06075.1"/>
    </source>
</evidence>
<dbReference type="OrthoDB" id="336562at2759"/>
<dbReference type="EMBL" id="JTAI01000009">
    <property type="protein sequence ID" value="PPS94090.1"/>
    <property type="molecule type" value="Genomic_DNA"/>
</dbReference>
<evidence type="ECO:0000313" key="2">
    <source>
        <dbReference type="EMBL" id="PPS94090.1"/>
    </source>
</evidence>
<reference evidence="2 3" key="1">
    <citation type="submission" date="2014-11" db="EMBL/GenBank/DDBJ databases">
        <title>Comparative genomic analysis of Cryptosporidium hominis reveals occurrence of genetic recombination in virulent subtypes.</title>
        <authorList>
            <person name="Guo Y."/>
            <person name="Tang K."/>
            <person name="Frace M."/>
            <person name="Li N."/>
            <person name="Roellig D.M."/>
            <person name="Sammons S."/>
            <person name="Knipe K."/>
            <person name="Rowe L."/>
            <person name="Feng Y."/>
            <person name="Xiao L."/>
        </authorList>
    </citation>
    <scope>NUCLEOTIDE SEQUENCE [LARGE SCALE GENOMIC DNA]</scope>
    <source>
        <strain evidence="2">30976</strain>
    </source>
</reference>
<gene>
    <name evidence="1" type="ORF">CHUDEA5_860</name>
    <name evidence="2" type="ORF">GY17_00002968</name>
</gene>
<name>A0A0S4TG44_CRYHO</name>
<keyword evidence="3" id="KW-1185">Reference proteome</keyword>
<dbReference type="VEuPathDB" id="CryptoDB:ChTU502y2012_385g0175"/>
<dbReference type="VEuPathDB" id="CryptoDB:Chro.50301"/>
<dbReference type="EMBL" id="LN877951">
    <property type="protein sequence ID" value="CUV06075.1"/>
    <property type="molecule type" value="Genomic_DNA"/>
</dbReference>
<dbReference type="VEuPathDB" id="CryptoDB:GY17_00002968"/>
<proteinExistence type="predicted"/>
<organism evidence="1">
    <name type="scientific">Cryptosporidium hominis</name>
    <dbReference type="NCBI Taxonomy" id="237895"/>
    <lineage>
        <taxon>Eukaryota</taxon>
        <taxon>Sar</taxon>
        <taxon>Alveolata</taxon>
        <taxon>Apicomplexa</taxon>
        <taxon>Conoidasida</taxon>
        <taxon>Coccidia</taxon>
        <taxon>Eucoccidiorida</taxon>
        <taxon>Eimeriorina</taxon>
        <taxon>Cryptosporidiidae</taxon>
        <taxon>Cryptosporidium</taxon>
    </lineage>
</organism>
<reference evidence="2 3" key="3">
    <citation type="submission" date="2017-10" db="EMBL/GenBank/DDBJ databases">
        <title>Consistent, comparative and evidence-based genome annotation and re-annotation for the closely-related species, Cryptosporidium parvum, C. hominis and C. tyzzeri.</title>
        <authorList>
            <person name="Baptista R.P."/>
            <person name="Li Y."/>
            <person name="Sateriale A."/>
            <person name="Striepen B."/>
            <person name="Kissinger J.C."/>
        </authorList>
    </citation>
    <scope>NUCLEOTIDE SEQUENCE [LARGE SCALE GENOMIC DNA]</scope>
    <source>
        <strain evidence="2">30976</strain>
    </source>
</reference>
<evidence type="ECO:0000313" key="3">
    <source>
        <dbReference type="Proteomes" id="UP001429100"/>
    </source>
</evidence>